<evidence type="ECO:0000256" key="5">
    <source>
        <dbReference type="RuleBase" id="RU362057"/>
    </source>
</evidence>
<evidence type="ECO:0000256" key="2">
    <source>
        <dbReference type="ARBA" id="ARBA00022679"/>
    </source>
</evidence>
<dbReference type="SUPFAM" id="SSF53756">
    <property type="entry name" value="UDP-Glycosyltransferase/glycogen phosphorylase"/>
    <property type="match status" value="1"/>
</dbReference>
<evidence type="ECO:0000313" key="7">
    <source>
        <dbReference type="Proteomes" id="UP001408789"/>
    </source>
</evidence>
<dbReference type="Gene3D" id="3.40.50.2000">
    <property type="entry name" value="Glycogen Phosphorylase B"/>
    <property type="match status" value="2"/>
</dbReference>
<keyword evidence="2 4" id="KW-0808">Transferase</keyword>
<protein>
    <recommendedName>
        <fullName evidence="5">Glycosyltransferase</fullName>
        <ecNumber evidence="5">2.4.1.-</ecNumber>
    </recommendedName>
</protein>
<organism evidence="6 7">
    <name type="scientific">Deinandra increscens subsp. villosa</name>
    <dbReference type="NCBI Taxonomy" id="3103831"/>
    <lineage>
        <taxon>Eukaryota</taxon>
        <taxon>Viridiplantae</taxon>
        <taxon>Streptophyta</taxon>
        <taxon>Embryophyta</taxon>
        <taxon>Tracheophyta</taxon>
        <taxon>Spermatophyta</taxon>
        <taxon>Magnoliopsida</taxon>
        <taxon>eudicotyledons</taxon>
        <taxon>Gunneridae</taxon>
        <taxon>Pentapetalae</taxon>
        <taxon>asterids</taxon>
        <taxon>campanulids</taxon>
        <taxon>Asterales</taxon>
        <taxon>Asteraceae</taxon>
        <taxon>Asteroideae</taxon>
        <taxon>Heliantheae alliance</taxon>
        <taxon>Madieae</taxon>
        <taxon>Madiinae</taxon>
        <taxon>Deinandra</taxon>
    </lineage>
</organism>
<sequence length="479" mass="53398">MKLAQVAIIATPSMGNLLPAVEFATHLINHHLHRLSVTILTISIPQWPLIHDYLRSHTSTQNIRFIHLHPADTPPPDQYDSLIDFISLYIQNHKPIVQQTLKNLVNDSDSPPLVGFFVDMFCTSMIDVANDLNIPCYLYFASPAAYLGFVLNLGTLPDTESVDPVDSVVNELTTVPSFANPVPSTAFPLFCINKTELGYSCFVCHAMRYKETKGIVVNTFRELEPYALDSLCSDNYNGLPPVYPVGPVVDHVGPAKWHPNRSGHEKAIQWLDRQPDLSVVFLCFGSMGSLNRAQVREIATGLERAGYRFLWVLREPAKTKLELPNDYEKLEEDLFPDGFVDQTAERGFVCGWVSQVSVLAHKAIGGFVSHCGWNSILESISYGVPIATWPLYGEQHLNAFEMVKEIGLSVEIRLGEGNDLVLVLAEEVERGVRELMDGGDGELRKKVKEMNEKSKKALMKNGSSYQALEDLMNILLSGV</sequence>
<dbReference type="PANTHER" id="PTHR48048:SF98">
    <property type="entry name" value="FLAVONOL 3-O-GLUCOSYLTRANSFERASE"/>
    <property type="match status" value="1"/>
</dbReference>
<dbReference type="AlphaFoldDB" id="A0AAP0CY07"/>
<gene>
    <name evidence="6" type="ORF">SSX86_019548</name>
</gene>
<evidence type="ECO:0000256" key="1">
    <source>
        <dbReference type="ARBA" id="ARBA00009995"/>
    </source>
</evidence>
<proteinExistence type="inferred from homology"/>
<keyword evidence="4" id="KW-0328">Glycosyltransferase</keyword>
<dbReference type="InterPro" id="IPR050481">
    <property type="entry name" value="UDP-glycosyltransf_plant"/>
</dbReference>
<dbReference type="InterPro" id="IPR002213">
    <property type="entry name" value="UDP_glucos_trans"/>
</dbReference>
<evidence type="ECO:0000313" key="6">
    <source>
        <dbReference type="EMBL" id="KAK9062362.1"/>
    </source>
</evidence>
<evidence type="ECO:0000256" key="3">
    <source>
        <dbReference type="ARBA" id="ARBA00053747"/>
    </source>
</evidence>
<dbReference type="CDD" id="cd03784">
    <property type="entry name" value="GT1_Gtf-like"/>
    <property type="match status" value="1"/>
</dbReference>
<name>A0AAP0CY07_9ASTR</name>
<dbReference type="EMBL" id="JBCNJP010000019">
    <property type="protein sequence ID" value="KAK9062362.1"/>
    <property type="molecule type" value="Genomic_DNA"/>
</dbReference>
<dbReference type="EC" id="2.4.1.-" evidence="5"/>
<comment type="function">
    <text evidence="3">May glycosylate diterpenes or flavonols in leaves.</text>
</comment>
<dbReference type="InterPro" id="IPR035595">
    <property type="entry name" value="UDP_glycos_trans_CS"/>
</dbReference>
<dbReference type="FunFam" id="3.40.50.2000:FF:000056">
    <property type="entry name" value="Glycosyltransferase"/>
    <property type="match status" value="1"/>
</dbReference>
<accession>A0AAP0CY07</accession>
<evidence type="ECO:0000256" key="4">
    <source>
        <dbReference type="RuleBase" id="RU003718"/>
    </source>
</evidence>
<dbReference type="GO" id="GO:0035251">
    <property type="term" value="F:UDP-glucosyltransferase activity"/>
    <property type="evidence" value="ECO:0007669"/>
    <property type="project" value="InterPro"/>
</dbReference>
<comment type="caution">
    <text evidence="6">The sequence shown here is derived from an EMBL/GenBank/DDBJ whole genome shotgun (WGS) entry which is preliminary data.</text>
</comment>
<dbReference type="Proteomes" id="UP001408789">
    <property type="component" value="Unassembled WGS sequence"/>
</dbReference>
<reference evidence="6 7" key="1">
    <citation type="submission" date="2024-04" db="EMBL/GenBank/DDBJ databases">
        <title>The reference genome of an endangered Asteraceae, Deinandra increscens subsp. villosa, native to the Central Coast of California.</title>
        <authorList>
            <person name="Guilliams M."/>
            <person name="Hasenstab-Lehman K."/>
            <person name="Meyer R."/>
            <person name="Mcevoy S."/>
        </authorList>
    </citation>
    <scope>NUCLEOTIDE SEQUENCE [LARGE SCALE GENOMIC DNA]</scope>
    <source>
        <tissue evidence="6">Leaf</tissue>
    </source>
</reference>
<keyword evidence="7" id="KW-1185">Reference proteome</keyword>
<dbReference type="PROSITE" id="PS00375">
    <property type="entry name" value="UDPGT"/>
    <property type="match status" value="1"/>
</dbReference>
<dbReference type="Pfam" id="PF00201">
    <property type="entry name" value="UDPGT"/>
    <property type="match status" value="1"/>
</dbReference>
<comment type="similarity">
    <text evidence="1 4">Belongs to the UDP-glycosyltransferase family.</text>
</comment>
<dbReference type="PANTHER" id="PTHR48048">
    <property type="entry name" value="GLYCOSYLTRANSFERASE"/>
    <property type="match status" value="1"/>
</dbReference>